<keyword evidence="3" id="KW-1185">Reference proteome</keyword>
<accession>Q39HG9</accession>
<dbReference type="PATRIC" id="fig|482957.22.peg.1402"/>
<proteinExistence type="predicted"/>
<dbReference type="EMBL" id="CP000151">
    <property type="protein sequence ID" value="ABB08097.1"/>
    <property type="molecule type" value="Genomic_DNA"/>
</dbReference>
<organism evidence="2 3">
    <name type="scientific">Burkholderia lata (strain ATCC 17760 / DSM 23089 / LMG 22485 / NCIMB 9086 / R18194 / 383)</name>
    <dbReference type="NCBI Taxonomy" id="482957"/>
    <lineage>
        <taxon>Bacteria</taxon>
        <taxon>Pseudomonadati</taxon>
        <taxon>Pseudomonadota</taxon>
        <taxon>Betaproteobacteria</taxon>
        <taxon>Burkholderiales</taxon>
        <taxon>Burkholderiaceae</taxon>
        <taxon>Burkholderia</taxon>
        <taxon>Burkholderia cepacia complex</taxon>
    </lineage>
</organism>
<evidence type="ECO:0000313" key="2">
    <source>
        <dbReference type="EMBL" id="ABB08097.1"/>
    </source>
</evidence>
<feature type="region of interest" description="Disordered" evidence="1">
    <location>
        <begin position="87"/>
        <end position="109"/>
    </location>
</feature>
<evidence type="ECO:0000256" key="1">
    <source>
        <dbReference type="SAM" id="MobiDB-lite"/>
    </source>
</evidence>
<name>Q39HG9_BURL3</name>
<reference evidence="2" key="1">
    <citation type="submission" date="2009-01" db="EMBL/GenBank/DDBJ databases">
        <title>Complete sequence of chromosome 1 of Burkholderia sp. 383.</title>
        <authorList>
            <consortium name="US DOE Joint Genome Institute"/>
            <person name="Copeland A."/>
            <person name="Lucas S."/>
            <person name="Lapidus A."/>
            <person name="Barry K."/>
            <person name="Detter J.C."/>
            <person name="Glavina T."/>
            <person name="Hammon N."/>
            <person name="Israni S."/>
            <person name="Pitluck S."/>
            <person name="Chain P."/>
            <person name="Malfatti S."/>
            <person name="Shin M."/>
            <person name="Vergez L."/>
            <person name="Schmutz J."/>
            <person name="Larimer F."/>
            <person name="Land M."/>
            <person name="Kyrpides N."/>
            <person name="Lykidis A."/>
            <person name="Richardson P."/>
        </authorList>
    </citation>
    <scope>NUCLEOTIDE SEQUENCE</scope>
    <source>
        <strain evidence="2">383</strain>
    </source>
</reference>
<evidence type="ECO:0000313" key="3">
    <source>
        <dbReference type="Proteomes" id="UP000002705"/>
    </source>
</evidence>
<dbReference type="Proteomes" id="UP000002705">
    <property type="component" value="Chromosome 1"/>
</dbReference>
<gene>
    <name evidence="2" type="ordered locus">Bcep18194_A4501</name>
</gene>
<dbReference type="KEGG" id="bur:Bcep18194_A4501"/>
<dbReference type="AlphaFoldDB" id="Q39HG9"/>
<feature type="compositionally biased region" description="Basic and acidic residues" evidence="1">
    <location>
        <begin position="93"/>
        <end position="103"/>
    </location>
</feature>
<dbReference type="HOGENOM" id="CLU_2178884_0_0_4"/>
<sequence length="109" mass="11954">MRLAYLAIISANSGRNQGGRDIVIDPSNNYLMNRFGRVVMNVLAAGCACLAVSWRCRGAWSSISVSLLLHAWNVVLVPRQRVTATGALTTERGNGHRAPERRSPSRFCI</sequence>
<protein>
    <submittedName>
        <fullName evidence="2">Uncharacterized protein</fullName>
    </submittedName>
</protein>